<dbReference type="InterPro" id="IPR036390">
    <property type="entry name" value="WH_DNA-bd_sf"/>
</dbReference>
<keyword evidence="6" id="KW-0175">Coiled coil</keyword>
<keyword evidence="3" id="KW-0238">DNA-binding</keyword>
<keyword evidence="10" id="KW-1185">Reference proteome</keyword>
<sequence>MPPPNTRKRPAPGSVPSVQAPSMQQPTFSTPNQIANEQLLQWGQGAGADTTGYADPNAYNLNNVAPTGMSGVQYQQSVPATSTQLARRPMTRQLVTAPRTAFDNSIDPWGQFGEESILDTQNMNGLVEENDNIELLEERAAAAKRDAQSKRKQIPPFVQKLSSFLDESKNTDLIRWSDKGDSFIVLDEDEFAKTLIPELFKHNNYASFVRQLNMYGFHKRVGLSDNSMKASERKNKSPSEYYNPYFKRGYPNLLWLINKPKGGTSQKKSKGTKVKNEEGGEGESDDEIKDVVDESYGHQGYNNSIQSVPRAISAAPESGPLQRREIAVVQSQLAEIQKQQNAISNAISRLRKDHNQLYQQAVAFQTLHDRHESSINAILTFLATVYNRSLDGQGPQNIAQMFANVIPQDQQHQHHQHSQGNVVDIGEVGNQQHPVPGSPSPHRRQRLLLGPAPSTNAARASTLSPADTSQTQTPQYSGQQPPAVEELFDTPADKTQIKMELDQRPQQTMLNIINSNNARRPGNTNGIEFPEMLSRYENANGKTPLTSEQRNDMLNIIANSTSAPGSNNALVSPNPPQPPSLDDLAYSQAELDELMRLQQAQDENISKVQDLILPLSPSGTIPGLTDNVPSYFPDGNTPSPGGNIDLDQFLDSGAYYNSSDHNDFNYNNFSDSNVGAMDSKFDFNADGIMDEHTGRITEAAGSSKGTTPEPSIEEASSTNDSGQVTPIKRRRKI</sequence>
<dbReference type="PANTHER" id="PTHR10015">
    <property type="entry name" value="HEAT SHOCK TRANSCRIPTION FACTOR"/>
    <property type="match status" value="1"/>
</dbReference>
<name>A0A3E2H6H2_SCYLI</name>
<evidence type="ECO:0000313" key="10">
    <source>
        <dbReference type="Proteomes" id="UP000258309"/>
    </source>
</evidence>
<accession>A0A3E2H6H2</accession>
<feature type="region of interest" description="Disordered" evidence="7">
    <location>
        <begin position="427"/>
        <end position="482"/>
    </location>
</feature>
<dbReference type="InterPro" id="IPR036388">
    <property type="entry name" value="WH-like_DNA-bd_sf"/>
</dbReference>
<feature type="coiled-coil region" evidence="6">
    <location>
        <begin position="126"/>
        <end position="153"/>
    </location>
</feature>
<proteinExistence type="inferred from homology"/>
<dbReference type="GO" id="GO:0005634">
    <property type="term" value="C:nucleus"/>
    <property type="evidence" value="ECO:0007669"/>
    <property type="project" value="UniProtKB-SubCell"/>
</dbReference>
<dbReference type="FunFam" id="1.10.10.10:FF:000173">
    <property type="entry name" value="Heat shock transcription factor Hsf1"/>
    <property type="match status" value="1"/>
</dbReference>
<evidence type="ECO:0000256" key="7">
    <source>
        <dbReference type="SAM" id="MobiDB-lite"/>
    </source>
</evidence>
<comment type="subcellular location">
    <subcellularLocation>
        <location evidence="1">Nucleus</location>
    </subcellularLocation>
</comment>
<comment type="similarity">
    <text evidence="2 5">Belongs to the HSF family.</text>
</comment>
<dbReference type="Gene3D" id="1.10.10.10">
    <property type="entry name" value="Winged helix-like DNA-binding domain superfamily/Winged helix DNA-binding domain"/>
    <property type="match status" value="1"/>
</dbReference>
<dbReference type="STRING" id="5539.A0A3E2H6H2"/>
<feature type="region of interest" description="Disordered" evidence="7">
    <location>
        <begin position="261"/>
        <end position="286"/>
    </location>
</feature>
<evidence type="ECO:0000313" key="9">
    <source>
        <dbReference type="EMBL" id="RFU28871.1"/>
    </source>
</evidence>
<dbReference type="SMART" id="SM00415">
    <property type="entry name" value="HSF"/>
    <property type="match status" value="1"/>
</dbReference>
<evidence type="ECO:0000256" key="3">
    <source>
        <dbReference type="ARBA" id="ARBA00023125"/>
    </source>
</evidence>
<feature type="compositionally biased region" description="Polar residues" evidence="7">
    <location>
        <begin position="16"/>
        <end position="31"/>
    </location>
</feature>
<feature type="region of interest" description="Disordered" evidence="7">
    <location>
        <begin position="1"/>
        <end position="31"/>
    </location>
</feature>
<feature type="region of interest" description="Disordered" evidence="7">
    <location>
        <begin position="694"/>
        <end position="733"/>
    </location>
</feature>
<feature type="compositionally biased region" description="Basic residues" evidence="7">
    <location>
        <begin position="1"/>
        <end position="10"/>
    </location>
</feature>
<feature type="compositionally biased region" description="Polar residues" evidence="7">
    <location>
        <begin position="453"/>
        <end position="480"/>
    </location>
</feature>
<dbReference type="Pfam" id="PF00447">
    <property type="entry name" value="HSF_DNA-bind"/>
    <property type="match status" value="1"/>
</dbReference>
<dbReference type="OrthoDB" id="60033at2759"/>
<evidence type="ECO:0000256" key="6">
    <source>
        <dbReference type="SAM" id="Coils"/>
    </source>
</evidence>
<dbReference type="InterPro" id="IPR000232">
    <property type="entry name" value="HSF_DNA-bd"/>
</dbReference>
<evidence type="ECO:0000256" key="1">
    <source>
        <dbReference type="ARBA" id="ARBA00004123"/>
    </source>
</evidence>
<dbReference type="SUPFAM" id="SSF46785">
    <property type="entry name" value="Winged helix' DNA-binding domain"/>
    <property type="match status" value="1"/>
</dbReference>
<reference evidence="9 10" key="1">
    <citation type="submission" date="2018-05" db="EMBL/GenBank/DDBJ databases">
        <title>Draft genome sequence of Scytalidium lignicola DSM 105466, a ubiquitous saprotrophic fungus.</title>
        <authorList>
            <person name="Buettner E."/>
            <person name="Gebauer A.M."/>
            <person name="Hofrichter M."/>
            <person name="Liers C."/>
            <person name="Kellner H."/>
        </authorList>
    </citation>
    <scope>NUCLEOTIDE SEQUENCE [LARGE SCALE GENOMIC DNA]</scope>
    <source>
        <strain evidence="9 10">DSM 105466</strain>
    </source>
</reference>
<feature type="compositionally biased region" description="Polar residues" evidence="7">
    <location>
        <begin position="703"/>
        <end position="724"/>
    </location>
</feature>
<comment type="caution">
    <text evidence="9">The sequence shown here is derived from an EMBL/GenBank/DDBJ whole genome shotgun (WGS) entry which is preliminary data.</text>
</comment>
<gene>
    <name evidence="9" type="ORF">B7463_g7471</name>
</gene>
<dbReference type="OMA" id="QWGQNPP"/>
<protein>
    <recommendedName>
        <fullName evidence="8">HSF-type DNA-binding domain-containing protein</fullName>
    </recommendedName>
</protein>
<evidence type="ECO:0000259" key="8">
    <source>
        <dbReference type="SMART" id="SM00415"/>
    </source>
</evidence>
<evidence type="ECO:0000256" key="5">
    <source>
        <dbReference type="RuleBase" id="RU004020"/>
    </source>
</evidence>
<dbReference type="GO" id="GO:0003700">
    <property type="term" value="F:DNA-binding transcription factor activity"/>
    <property type="evidence" value="ECO:0007669"/>
    <property type="project" value="InterPro"/>
</dbReference>
<feature type="non-terminal residue" evidence="9">
    <location>
        <position position="733"/>
    </location>
</feature>
<evidence type="ECO:0000256" key="2">
    <source>
        <dbReference type="ARBA" id="ARBA00006403"/>
    </source>
</evidence>
<dbReference type="GO" id="GO:0043565">
    <property type="term" value="F:sequence-specific DNA binding"/>
    <property type="evidence" value="ECO:0007669"/>
    <property type="project" value="InterPro"/>
</dbReference>
<organism evidence="9 10">
    <name type="scientific">Scytalidium lignicola</name>
    <name type="common">Hyphomycete</name>
    <dbReference type="NCBI Taxonomy" id="5539"/>
    <lineage>
        <taxon>Eukaryota</taxon>
        <taxon>Fungi</taxon>
        <taxon>Dikarya</taxon>
        <taxon>Ascomycota</taxon>
        <taxon>Pezizomycotina</taxon>
        <taxon>Leotiomycetes</taxon>
        <taxon>Leotiomycetes incertae sedis</taxon>
        <taxon>Scytalidium</taxon>
    </lineage>
</organism>
<dbReference type="PANTHER" id="PTHR10015:SF427">
    <property type="entry name" value="HEAT SHOCK FACTOR PROTEIN"/>
    <property type="match status" value="1"/>
</dbReference>
<feature type="domain" description="HSF-type DNA-binding" evidence="8">
    <location>
        <begin position="153"/>
        <end position="260"/>
    </location>
</feature>
<dbReference type="Proteomes" id="UP000258309">
    <property type="component" value="Unassembled WGS sequence"/>
</dbReference>
<evidence type="ECO:0000256" key="4">
    <source>
        <dbReference type="ARBA" id="ARBA00023242"/>
    </source>
</evidence>
<dbReference type="EMBL" id="NCSJ02000147">
    <property type="protein sequence ID" value="RFU28871.1"/>
    <property type="molecule type" value="Genomic_DNA"/>
</dbReference>
<keyword evidence="4" id="KW-0539">Nucleus</keyword>
<dbReference type="AlphaFoldDB" id="A0A3E2H6H2"/>
<dbReference type="PRINTS" id="PR00056">
    <property type="entry name" value="HSFDOMAIN"/>
</dbReference>
<feature type="non-terminal residue" evidence="9">
    <location>
        <position position="1"/>
    </location>
</feature>